<evidence type="ECO:0000256" key="1">
    <source>
        <dbReference type="SAM" id="MobiDB-lite"/>
    </source>
</evidence>
<organism evidence="3 4">
    <name type="scientific">Kwoniella heveanensis BCC8398</name>
    <dbReference type="NCBI Taxonomy" id="1296120"/>
    <lineage>
        <taxon>Eukaryota</taxon>
        <taxon>Fungi</taxon>
        <taxon>Dikarya</taxon>
        <taxon>Basidiomycota</taxon>
        <taxon>Agaricomycotina</taxon>
        <taxon>Tremellomycetes</taxon>
        <taxon>Tremellales</taxon>
        <taxon>Cryptococcaceae</taxon>
        <taxon>Kwoniella</taxon>
    </lineage>
</organism>
<feature type="compositionally biased region" description="Basic and acidic residues" evidence="1">
    <location>
        <begin position="665"/>
        <end position="676"/>
    </location>
</feature>
<feature type="region of interest" description="Disordered" evidence="1">
    <location>
        <begin position="145"/>
        <end position="174"/>
    </location>
</feature>
<feature type="compositionally biased region" description="Acidic residues" evidence="1">
    <location>
        <begin position="528"/>
        <end position="540"/>
    </location>
</feature>
<feature type="region of interest" description="Disordered" evidence="1">
    <location>
        <begin position="517"/>
        <end position="543"/>
    </location>
</feature>
<feature type="compositionally biased region" description="Basic and acidic residues" evidence="1">
    <location>
        <begin position="161"/>
        <end position="170"/>
    </location>
</feature>
<feature type="compositionally biased region" description="Acidic residues" evidence="1">
    <location>
        <begin position="640"/>
        <end position="655"/>
    </location>
</feature>
<dbReference type="PANTHER" id="PTHR23099:SF0">
    <property type="entry name" value="GERM CELL NUCLEAR ACIDIC PROTEIN"/>
    <property type="match status" value="1"/>
</dbReference>
<dbReference type="OrthoDB" id="20772at2759"/>
<accession>A0A1B9GXI9</accession>
<dbReference type="Pfam" id="PF10263">
    <property type="entry name" value="SprT-like"/>
    <property type="match status" value="1"/>
</dbReference>
<evidence type="ECO:0000259" key="2">
    <source>
        <dbReference type="SMART" id="SM00731"/>
    </source>
</evidence>
<feature type="compositionally biased region" description="Acidic residues" evidence="1">
    <location>
        <begin position="556"/>
        <end position="566"/>
    </location>
</feature>
<dbReference type="InterPro" id="IPR006640">
    <property type="entry name" value="SprT-like_domain"/>
</dbReference>
<feature type="compositionally biased region" description="Low complexity" evidence="1">
    <location>
        <begin position="85"/>
        <end position="96"/>
    </location>
</feature>
<dbReference type="SUPFAM" id="SSF47095">
    <property type="entry name" value="HMG-box"/>
    <property type="match status" value="1"/>
</dbReference>
<dbReference type="GO" id="GO:0006950">
    <property type="term" value="P:response to stress"/>
    <property type="evidence" value="ECO:0007669"/>
    <property type="project" value="UniProtKB-ARBA"/>
</dbReference>
<sequence length="946" mass="104017">MSTSLLKDRRRAAPTDMDMEPEIQAILSHLSSTKKKGVPGVASAPCGNSTSSAPSPSFPRFDFLSNNTPLTPARRIRGAVIPTPSKTSAAAASTSKTRSKSIESAAKAKTQTIDSASPVKGTTSRSSTGLMRTPRTRLKALKVIDLTNETPKSKSKAKPKPKLEVSDAKTRRTGAKKISFAIDEDEGAELKEVEIISEALHVVHQDPVAHEMEAEHDKEIENLTNASLALADDKNSSRCPPVVAVHTVAEELSRPAGSFVPDNAFDHGEPLMPVETVSAEQHHEGQVVGEDETYDREEPVVEEEMHKEGVVVVEEKVQEEVFTEGRDQEDGAHEEGVVIEVLDEDDVDGLLEPSSSPPSVSWPVETLADADFRLETDIDSPEQSPVRLSSHRRSASQKSPTSILLASDLEPECESDVESASEPSFVIAPTPRKGRAPVRRRVVLSESESGSEVENDIVTCHSDDDGASDQSSSELSAPESDPPELFGDNAAVVINTKNRRQIELKKGVPAVLSYIADEAQTRDHDYDSDGEGADDYDDDSLGSLRDFIVDDDEELSEYADESDDDIVSGGESDGIEILDSPPRSKKDTIPRRNKKEEVKRTGTQVTEKDRGVLYYSPPARKRSLDLELPDLNALTIISSSDEEAEEEEGEEEETEPSPPTRTRRRPEPESKTARPKDRGHRLRKTEGSSKADFSVKGWAEERTRIADSIFSDLDKRVFEGRIGVNGGVGAGARIEWNKRLLTTAGVARSKRTTKNGQSKREFWIELSEKVLTGKEQIINTVAHEMCHLATWIISNDYKNAHGSVFKSWGRKVMRARSDVEVTTKHSYVIEYKYEWKCGNERCGKIYKRHSKSIDITKHACGACKGKLKPMFDTKQKTASAFQRYLKENMKFAKAAMPKASHGEVMRALSKRWTDAAAGASSQEGDAEAAALDHMVYWRSMALASAK</sequence>
<evidence type="ECO:0000313" key="4">
    <source>
        <dbReference type="Proteomes" id="UP000092666"/>
    </source>
</evidence>
<dbReference type="InterPro" id="IPR036910">
    <property type="entry name" value="HMG_box_dom_sf"/>
</dbReference>
<feature type="compositionally biased region" description="Polar residues" evidence="1">
    <location>
        <begin position="46"/>
        <end position="55"/>
    </location>
</feature>
<proteinExistence type="predicted"/>
<evidence type="ECO:0000313" key="3">
    <source>
        <dbReference type="EMBL" id="OCF35751.1"/>
    </source>
</evidence>
<feature type="domain" description="SprT-like" evidence="2">
    <location>
        <begin position="703"/>
        <end position="870"/>
    </location>
</feature>
<feature type="region of interest" description="Disordered" evidence="1">
    <location>
        <begin position="29"/>
        <end position="133"/>
    </location>
</feature>
<dbReference type="PANTHER" id="PTHR23099">
    <property type="entry name" value="TRANSCRIPTIONAL REGULATOR"/>
    <property type="match status" value="1"/>
</dbReference>
<name>A0A1B9GXI9_9TREE</name>
<dbReference type="GO" id="GO:0005634">
    <property type="term" value="C:nucleus"/>
    <property type="evidence" value="ECO:0007669"/>
    <property type="project" value="TreeGrafter"/>
</dbReference>
<feature type="compositionally biased region" description="Polar residues" evidence="1">
    <location>
        <begin position="109"/>
        <end position="130"/>
    </location>
</feature>
<dbReference type="Proteomes" id="UP000092666">
    <property type="component" value="Unassembled WGS sequence"/>
</dbReference>
<dbReference type="CDD" id="cd00084">
    <property type="entry name" value="HMG-box_SF"/>
    <property type="match status" value="1"/>
</dbReference>
<feature type="compositionally biased region" description="Basic and acidic residues" evidence="1">
    <location>
        <begin position="582"/>
        <end position="611"/>
    </location>
</feature>
<feature type="compositionally biased region" description="Basic residues" evidence="1">
    <location>
        <begin position="432"/>
        <end position="442"/>
    </location>
</feature>
<gene>
    <name evidence="3" type="ORF">I316_02241</name>
</gene>
<dbReference type="SMART" id="SM00731">
    <property type="entry name" value="SprT"/>
    <property type="match status" value="1"/>
</dbReference>
<keyword evidence="4" id="KW-1185">Reference proteome</keyword>
<protein>
    <recommendedName>
        <fullName evidence="2">SprT-like domain-containing protein</fullName>
    </recommendedName>
</protein>
<dbReference type="EMBL" id="KI669497">
    <property type="protein sequence ID" value="OCF35751.1"/>
    <property type="molecule type" value="Genomic_DNA"/>
</dbReference>
<feature type="region of interest" description="Disordered" evidence="1">
    <location>
        <begin position="1"/>
        <end position="20"/>
    </location>
</feature>
<reference evidence="3 4" key="1">
    <citation type="submission" date="2013-07" db="EMBL/GenBank/DDBJ databases">
        <title>The Genome Sequence of Cryptococcus heveanensis BCC8398.</title>
        <authorList>
            <consortium name="The Broad Institute Genome Sequencing Platform"/>
            <person name="Cuomo C."/>
            <person name="Litvintseva A."/>
            <person name="Chen Y."/>
            <person name="Heitman J."/>
            <person name="Sun S."/>
            <person name="Springer D."/>
            <person name="Dromer F."/>
            <person name="Young S.K."/>
            <person name="Zeng Q."/>
            <person name="Gargeya S."/>
            <person name="Fitzgerald M."/>
            <person name="Abouelleil A."/>
            <person name="Alvarado L."/>
            <person name="Berlin A.M."/>
            <person name="Chapman S.B."/>
            <person name="Dewar J."/>
            <person name="Goldberg J."/>
            <person name="Griggs A."/>
            <person name="Gujja S."/>
            <person name="Hansen M."/>
            <person name="Howarth C."/>
            <person name="Imamovic A."/>
            <person name="Larimer J."/>
            <person name="McCowan C."/>
            <person name="Murphy C."/>
            <person name="Pearson M."/>
            <person name="Priest M."/>
            <person name="Roberts A."/>
            <person name="Saif S."/>
            <person name="Shea T."/>
            <person name="Sykes S."/>
            <person name="Wortman J."/>
            <person name="Nusbaum C."/>
            <person name="Birren B."/>
        </authorList>
    </citation>
    <scope>NUCLEOTIDE SEQUENCE [LARGE SCALE GENOMIC DNA]</scope>
    <source>
        <strain evidence="3 4">BCC8398</strain>
    </source>
</reference>
<dbReference type="AlphaFoldDB" id="A0A1B9GXI9"/>
<dbReference type="STRING" id="1296120.A0A1B9GXI9"/>
<feature type="region of interest" description="Disordered" evidence="1">
    <location>
        <begin position="640"/>
        <end position="690"/>
    </location>
</feature>
<feature type="region of interest" description="Disordered" evidence="1">
    <location>
        <begin position="376"/>
        <end position="488"/>
    </location>
</feature>
<reference evidence="4" key="2">
    <citation type="submission" date="2013-12" db="EMBL/GenBank/DDBJ databases">
        <title>Evolution of pathogenesis and genome organization in the Tremellales.</title>
        <authorList>
            <person name="Cuomo C."/>
            <person name="Litvintseva A."/>
            <person name="Heitman J."/>
            <person name="Chen Y."/>
            <person name="Sun S."/>
            <person name="Springer D."/>
            <person name="Dromer F."/>
            <person name="Young S."/>
            <person name="Zeng Q."/>
            <person name="Chapman S."/>
            <person name="Gujja S."/>
            <person name="Saif S."/>
            <person name="Birren B."/>
        </authorList>
    </citation>
    <scope>NUCLEOTIDE SEQUENCE [LARGE SCALE GENOMIC DNA]</scope>
    <source>
        <strain evidence="4">BCC8398</strain>
    </source>
</reference>
<feature type="compositionally biased region" description="Acidic residues" evidence="1">
    <location>
        <begin position="409"/>
        <end position="419"/>
    </location>
</feature>
<feature type="region of interest" description="Disordered" evidence="1">
    <location>
        <begin position="556"/>
        <end position="622"/>
    </location>
</feature>